<dbReference type="EMBL" id="PUHZ01000020">
    <property type="protein sequence ID" value="PQO44398.1"/>
    <property type="molecule type" value="Genomic_DNA"/>
</dbReference>
<gene>
    <name evidence="8" type="ORF">C5Y93_19935</name>
</gene>
<name>A0A2S8GIZ4_9BACT</name>
<evidence type="ECO:0000313" key="8">
    <source>
        <dbReference type="EMBL" id="PQO44398.1"/>
    </source>
</evidence>
<dbReference type="Gene3D" id="2.60.120.260">
    <property type="entry name" value="Galactose-binding domain-like"/>
    <property type="match status" value="1"/>
</dbReference>
<dbReference type="Gene3D" id="3.50.50.60">
    <property type="entry name" value="FAD/NAD(P)-binding domain"/>
    <property type="match status" value="1"/>
</dbReference>
<keyword evidence="3" id="KW-0560">Oxidoreductase</keyword>
<keyword evidence="8" id="KW-0456">Lyase</keyword>
<dbReference type="GO" id="GO:0016491">
    <property type="term" value="F:oxidoreductase activity"/>
    <property type="evidence" value="ECO:0007669"/>
    <property type="project" value="UniProtKB-KW"/>
</dbReference>
<keyword evidence="5" id="KW-0411">Iron-sulfur</keyword>
<dbReference type="RefSeq" id="WP_105337366.1">
    <property type="nucleotide sequence ID" value="NZ_PUHZ01000020.1"/>
</dbReference>
<comment type="caution">
    <text evidence="8">The sequence shown here is derived from an EMBL/GenBank/DDBJ whole genome shotgun (WGS) entry which is preliminary data.</text>
</comment>
<dbReference type="Pfam" id="PF25275">
    <property type="entry name" value="Golvesin_C"/>
    <property type="match status" value="1"/>
</dbReference>
<dbReference type="GO" id="GO:0051539">
    <property type="term" value="F:4 iron, 4 sulfur cluster binding"/>
    <property type="evidence" value="ECO:0007669"/>
    <property type="project" value="UniProtKB-KW"/>
</dbReference>
<sequence>MNDRSRSIFAAVAIALAAPISVTLAAEPPAADRNYDVVVFGATPGGVAAAVAAAREKELSVALVEPQDIVGGVMSSGLSWSDSNQTDRRVLLGLFEEIHERIEAKYEERGIKLPYQVAVKDHSPWTYEPHVAEQVFHELLSEAGVDIFLEEELDKVEKEGSSITRITTNKGAFGGKTFIDATYEGDLMAKAGVPFALGRERRGKYGETLAGRQYPKSAVTGVNPYDENGNLLPLMTAQAAGDVEAGDDRVMVYSFRLCLTKDPENRVPIQKPANYDPARYELVRRFVAAHPPKRLLFDLYPLPGDKLDGNNSIGGQLSIGLVGGCNEWCEASYEKRRQIWQEHRDYTEGLFYFMANDPSMPEQLRREMQSMGYCRDELAKWGHFPPVLYVREGRRMLGRYVLTQRDVLEQLPHEDSIGVSSFPIDSHDVQRVPTKDGTGYVNEGTIFPVRVPGRRVGYAYQVPYRAITPQQSDCDNLLVPVALSASHVALSSVRVEPTWIMLGQSAGVAAAMAAKQEVAVQELPYADLRKHLQAQGQALDTLPLPPLPAPPADAIPLAKLEGLVLDDSQAEKVGQWSHSTNFRPYVEQGYLHDGNESKGALQLVFHPEIAKAGEYDVRLAYSPHPTRAANVPVTFEIDGQRQTIMVDETQPLDAGTQFRTIATLKLPKGKTKITISNDGTDGFVICDALQIVPKK</sequence>
<dbReference type="Proteomes" id="UP000237819">
    <property type="component" value="Unassembled WGS sequence"/>
</dbReference>
<evidence type="ECO:0000256" key="4">
    <source>
        <dbReference type="ARBA" id="ARBA00023004"/>
    </source>
</evidence>
<dbReference type="OrthoDB" id="287984at2"/>
<dbReference type="GO" id="GO:0016829">
    <property type="term" value="F:lyase activity"/>
    <property type="evidence" value="ECO:0007669"/>
    <property type="project" value="UniProtKB-KW"/>
</dbReference>
<keyword evidence="4" id="KW-0408">Iron</keyword>
<dbReference type="InterPro" id="IPR033803">
    <property type="entry name" value="CBD-like_Golvesin-Xly"/>
</dbReference>
<dbReference type="SUPFAM" id="SSF51905">
    <property type="entry name" value="FAD/NAD(P)-binding domain"/>
    <property type="match status" value="1"/>
</dbReference>
<dbReference type="AlphaFoldDB" id="A0A2S8GIZ4"/>
<evidence type="ECO:0000313" key="9">
    <source>
        <dbReference type="Proteomes" id="UP000237819"/>
    </source>
</evidence>
<organism evidence="8 9">
    <name type="scientific">Blastopirellula marina</name>
    <dbReference type="NCBI Taxonomy" id="124"/>
    <lineage>
        <taxon>Bacteria</taxon>
        <taxon>Pseudomonadati</taxon>
        <taxon>Planctomycetota</taxon>
        <taxon>Planctomycetia</taxon>
        <taxon>Pirellulales</taxon>
        <taxon>Pirellulaceae</taxon>
        <taxon>Blastopirellula</taxon>
    </lineage>
</organism>
<dbReference type="InterPro" id="IPR036188">
    <property type="entry name" value="FAD/NAD-bd_sf"/>
</dbReference>
<evidence type="ECO:0000259" key="7">
    <source>
        <dbReference type="Pfam" id="PF25275"/>
    </source>
</evidence>
<dbReference type="PANTHER" id="PTHR43498:SF1">
    <property type="entry name" value="COB--COM HETERODISULFIDE REDUCTASE IRON-SULFUR SUBUNIT A"/>
    <property type="match status" value="1"/>
</dbReference>
<proteinExistence type="predicted"/>
<feature type="signal peptide" evidence="6">
    <location>
        <begin position="1"/>
        <end position="25"/>
    </location>
</feature>
<reference evidence="8 9" key="1">
    <citation type="submission" date="2018-02" db="EMBL/GenBank/DDBJ databases">
        <title>Comparative genomes isolates from brazilian mangrove.</title>
        <authorList>
            <person name="Araujo J.E."/>
            <person name="Taketani R.G."/>
            <person name="Silva M.C.P."/>
            <person name="Loureco M.V."/>
            <person name="Andreote F.D."/>
        </authorList>
    </citation>
    <scope>NUCLEOTIDE SEQUENCE [LARGE SCALE GENOMIC DNA]</scope>
    <source>
        <strain evidence="8 9">Nap-Phe MGV</strain>
    </source>
</reference>
<dbReference type="PANTHER" id="PTHR43498">
    <property type="entry name" value="FERREDOXIN:COB-COM HETERODISULFIDE REDUCTASE SUBUNIT A"/>
    <property type="match status" value="1"/>
</dbReference>
<evidence type="ECO:0000256" key="2">
    <source>
        <dbReference type="ARBA" id="ARBA00022723"/>
    </source>
</evidence>
<dbReference type="Pfam" id="PF12831">
    <property type="entry name" value="FAD_oxidored"/>
    <property type="match status" value="1"/>
</dbReference>
<dbReference type="InterPro" id="IPR039650">
    <property type="entry name" value="HdrA-like"/>
</dbReference>
<keyword evidence="1" id="KW-0004">4Fe-4S</keyword>
<accession>A0A2S8GIZ4</accession>
<dbReference type="GO" id="GO:0046872">
    <property type="term" value="F:metal ion binding"/>
    <property type="evidence" value="ECO:0007669"/>
    <property type="project" value="UniProtKB-KW"/>
</dbReference>
<evidence type="ECO:0000256" key="1">
    <source>
        <dbReference type="ARBA" id="ARBA00022485"/>
    </source>
</evidence>
<keyword evidence="2" id="KW-0479">Metal-binding</keyword>
<feature type="domain" description="Golvesin/Xly CBD-like" evidence="7">
    <location>
        <begin position="567"/>
        <end position="692"/>
    </location>
</feature>
<feature type="chain" id="PRO_5015549743" evidence="6">
    <location>
        <begin position="26"/>
        <end position="695"/>
    </location>
</feature>
<evidence type="ECO:0000256" key="5">
    <source>
        <dbReference type="ARBA" id="ARBA00023014"/>
    </source>
</evidence>
<protein>
    <submittedName>
        <fullName evidence="8">Xanthan lyase</fullName>
    </submittedName>
</protein>
<evidence type="ECO:0000256" key="3">
    <source>
        <dbReference type="ARBA" id="ARBA00023002"/>
    </source>
</evidence>
<evidence type="ECO:0000256" key="6">
    <source>
        <dbReference type="SAM" id="SignalP"/>
    </source>
</evidence>
<keyword evidence="6" id="KW-0732">Signal</keyword>